<protein>
    <submittedName>
        <fullName evidence="1">23342_t:CDS:1</fullName>
    </submittedName>
</protein>
<proteinExistence type="predicted"/>
<name>A0A9N9KBP2_9GLOM</name>
<organism evidence="1 2">
    <name type="scientific">Dentiscutata erythropus</name>
    <dbReference type="NCBI Taxonomy" id="1348616"/>
    <lineage>
        <taxon>Eukaryota</taxon>
        <taxon>Fungi</taxon>
        <taxon>Fungi incertae sedis</taxon>
        <taxon>Mucoromycota</taxon>
        <taxon>Glomeromycotina</taxon>
        <taxon>Glomeromycetes</taxon>
        <taxon>Diversisporales</taxon>
        <taxon>Gigasporaceae</taxon>
        <taxon>Dentiscutata</taxon>
    </lineage>
</organism>
<sequence length="73" mass="8466">QNERVDEYSARFKRLLAKVDPAKVLPEEYTTRMYISSLEEEIAMLVVLENTNILADVMKNATKVEAGRYYCYA</sequence>
<comment type="caution">
    <text evidence="1">The sequence shown here is derived from an EMBL/GenBank/DDBJ whole genome shotgun (WGS) entry which is preliminary data.</text>
</comment>
<keyword evidence="2" id="KW-1185">Reference proteome</keyword>
<accession>A0A9N9KBP2</accession>
<gene>
    <name evidence="1" type="ORF">DERYTH_LOCUS27214</name>
</gene>
<dbReference type="Proteomes" id="UP000789405">
    <property type="component" value="Unassembled WGS sequence"/>
</dbReference>
<reference evidence="1" key="1">
    <citation type="submission" date="2021-06" db="EMBL/GenBank/DDBJ databases">
        <authorList>
            <person name="Kallberg Y."/>
            <person name="Tangrot J."/>
            <person name="Rosling A."/>
        </authorList>
    </citation>
    <scope>NUCLEOTIDE SEQUENCE</scope>
    <source>
        <strain evidence="1">MA453B</strain>
    </source>
</reference>
<evidence type="ECO:0000313" key="1">
    <source>
        <dbReference type="EMBL" id="CAG8821917.1"/>
    </source>
</evidence>
<dbReference type="EMBL" id="CAJVPY010061378">
    <property type="protein sequence ID" value="CAG8821917.1"/>
    <property type="molecule type" value="Genomic_DNA"/>
</dbReference>
<evidence type="ECO:0000313" key="2">
    <source>
        <dbReference type="Proteomes" id="UP000789405"/>
    </source>
</evidence>
<feature type="non-terminal residue" evidence="1">
    <location>
        <position position="1"/>
    </location>
</feature>
<dbReference type="AlphaFoldDB" id="A0A9N9KBP2"/>